<dbReference type="Gene3D" id="3.40.190.290">
    <property type="match status" value="1"/>
</dbReference>
<dbReference type="InterPro" id="IPR000847">
    <property type="entry name" value="LysR_HTH_N"/>
</dbReference>
<sequence length="388" mass="41961">MQQKVRLTLTLKDAEDLAHIALLGLHVFSIHYESGMSGPGRLREHHGPHSLSNAGSSCSIEAQGTVANKHPFSHGLCENSAQYSGGDRMLHSRVMEYFDQVARLGSIRAAGAQLHVAPSAINRQIILLEQELGEPLFERLPRGMRPTPAGTVLLRHIHRTQQNYRETLAEMHALQERPSGDVTIATVTGLASSVVALVAARFHARHPEVQVTIRTMNSIQTVNAVAASAVDLGLGFNIPTSGQVAVCWERVSLLGAVLSPQHPLAALPSVPLELCAQYPLIFADSDMVMHSIMADAFERAGVDAEASFRTTSIETMRRLAGLGSAIAFLSRHDIADDVGEGRLTFRPLTGATLDGNVLTLVRPERPGHTSAERLFADELILELERAGT</sequence>
<dbReference type="Gene3D" id="1.10.10.10">
    <property type="entry name" value="Winged helix-like DNA-binding domain superfamily/Winged helix DNA-binding domain"/>
    <property type="match status" value="1"/>
</dbReference>
<evidence type="ECO:0000256" key="1">
    <source>
        <dbReference type="ARBA" id="ARBA00009437"/>
    </source>
</evidence>
<reference evidence="6 7" key="1">
    <citation type="submission" date="2023-01" db="EMBL/GenBank/DDBJ databases">
        <title>Characterization of estradiol degrading bacteria Microbacterium sp. MZT7 and reveal degrading genes through genome analysis.</title>
        <authorList>
            <person name="Hao P."/>
            <person name="Gao Y."/>
        </authorList>
    </citation>
    <scope>NUCLEOTIDE SEQUENCE [LARGE SCALE GENOMIC DNA]</scope>
    <source>
        <strain evidence="6 7">MZT7</strain>
    </source>
</reference>
<dbReference type="InterPro" id="IPR036388">
    <property type="entry name" value="WH-like_DNA-bd_sf"/>
</dbReference>
<protein>
    <submittedName>
        <fullName evidence="6">LysR family transcriptional regulator</fullName>
    </submittedName>
</protein>
<keyword evidence="3" id="KW-0238">DNA-binding</keyword>
<evidence type="ECO:0000256" key="2">
    <source>
        <dbReference type="ARBA" id="ARBA00023015"/>
    </source>
</evidence>
<evidence type="ECO:0000313" key="7">
    <source>
        <dbReference type="Proteomes" id="UP001199642"/>
    </source>
</evidence>
<dbReference type="RefSeq" id="WP_231821342.1">
    <property type="nucleotide sequence ID" value="NZ_CP082781.1"/>
</dbReference>
<dbReference type="Pfam" id="PF03466">
    <property type="entry name" value="LysR_substrate"/>
    <property type="match status" value="1"/>
</dbReference>
<keyword evidence="2" id="KW-0805">Transcription regulation</keyword>
<gene>
    <name evidence="6" type="ORF">K8F61_08555</name>
</gene>
<name>A0ABY3RZV1_9MICO</name>
<dbReference type="InterPro" id="IPR050950">
    <property type="entry name" value="HTH-type_LysR_regulators"/>
</dbReference>
<evidence type="ECO:0000256" key="3">
    <source>
        <dbReference type="ARBA" id="ARBA00023125"/>
    </source>
</evidence>
<organism evidence="6 7">
    <name type="scientific">Microbacterium resistens</name>
    <dbReference type="NCBI Taxonomy" id="156977"/>
    <lineage>
        <taxon>Bacteria</taxon>
        <taxon>Bacillati</taxon>
        <taxon>Actinomycetota</taxon>
        <taxon>Actinomycetes</taxon>
        <taxon>Micrococcales</taxon>
        <taxon>Microbacteriaceae</taxon>
        <taxon>Microbacterium</taxon>
    </lineage>
</organism>
<dbReference type="SUPFAM" id="SSF53850">
    <property type="entry name" value="Periplasmic binding protein-like II"/>
    <property type="match status" value="1"/>
</dbReference>
<dbReference type="InterPro" id="IPR036390">
    <property type="entry name" value="WH_DNA-bd_sf"/>
</dbReference>
<dbReference type="Pfam" id="PF00126">
    <property type="entry name" value="HTH_1"/>
    <property type="match status" value="1"/>
</dbReference>
<proteinExistence type="inferred from homology"/>
<feature type="domain" description="HTH lysR-type" evidence="5">
    <location>
        <begin position="90"/>
        <end position="147"/>
    </location>
</feature>
<dbReference type="InterPro" id="IPR005119">
    <property type="entry name" value="LysR_subst-bd"/>
</dbReference>
<dbReference type="EMBL" id="CP082781">
    <property type="protein sequence ID" value="UGS28192.1"/>
    <property type="molecule type" value="Genomic_DNA"/>
</dbReference>
<dbReference type="Proteomes" id="UP001199642">
    <property type="component" value="Chromosome"/>
</dbReference>
<keyword evidence="4" id="KW-0804">Transcription</keyword>
<keyword evidence="7" id="KW-1185">Reference proteome</keyword>
<evidence type="ECO:0000259" key="5">
    <source>
        <dbReference type="PROSITE" id="PS50931"/>
    </source>
</evidence>
<evidence type="ECO:0000313" key="6">
    <source>
        <dbReference type="EMBL" id="UGS28192.1"/>
    </source>
</evidence>
<dbReference type="PANTHER" id="PTHR30419:SF8">
    <property type="entry name" value="NITROGEN ASSIMILATION TRANSCRIPTIONAL ACTIVATOR-RELATED"/>
    <property type="match status" value="1"/>
</dbReference>
<dbReference type="SUPFAM" id="SSF46785">
    <property type="entry name" value="Winged helix' DNA-binding domain"/>
    <property type="match status" value="1"/>
</dbReference>
<dbReference type="PROSITE" id="PS50931">
    <property type="entry name" value="HTH_LYSR"/>
    <property type="match status" value="1"/>
</dbReference>
<comment type="similarity">
    <text evidence="1">Belongs to the LysR transcriptional regulatory family.</text>
</comment>
<accession>A0ABY3RZV1</accession>
<dbReference type="PANTHER" id="PTHR30419">
    <property type="entry name" value="HTH-TYPE TRANSCRIPTIONAL REGULATOR YBHD"/>
    <property type="match status" value="1"/>
</dbReference>
<evidence type="ECO:0000256" key="4">
    <source>
        <dbReference type="ARBA" id="ARBA00023163"/>
    </source>
</evidence>